<dbReference type="AlphaFoldDB" id="A0A7Y7B8B5"/>
<dbReference type="Proteomes" id="UP000587462">
    <property type="component" value="Unassembled WGS sequence"/>
</dbReference>
<sequence>MSEQVPQEILDGVVQSVRDFTEAEVALAEAERRLVLTRQGVLDQVARPPGLLTAWGMSGQGACRAALLGETTRISTGQRGWSEALPRRHSETADRDSGRTKRLSDPTAEHGSDR</sequence>
<evidence type="ECO:0000313" key="2">
    <source>
        <dbReference type="EMBL" id="NVK80887.1"/>
    </source>
</evidence>
<reference evidence="2 3" key="1">
    <citation type="submission" date="2020-04" db="EMBL/GenBank/DDBJ databases">
        <title>Draft Genome Sequence of Streptomyces morookaense DSM 40503, an 8-azaguanine-producing strain.</title>
        <authorList>
            <person name="Qi J."/>
            <person name="Gao J.-M."/>
        </authorList>
    </citation>
    <scope>NUCLEOTIDE SEQUENCE [LARGE SCALE GENOMIC DNA]</scope>
    <source>
        <strain evidence="2 3">DSM 40503</strain>
    </source>
</reference>
<dbReference type="RefSeq" id="WP_171085166.1">
    <property type="nucleotide sequence ID" value="NZ_BNBU01000004.1"/>
</dbReference>
<protein>
    <submittedName>
        <fullName evidence="2">Uncharacterized protein</fullName>
    </submittedName>
</protein>
<evidence type="ECO:0000256" key="1">
    <source>
        <dbReference type="SAM" id="MobiDB-lite"/>
    </source>
</evidence>
<organism evidence="2 3">
    <name type="scientific">Streptomyces morookaense</name>
    <name type="common">Streptoverticillium morookaense</name>
    <dbReference type="NCBI Taxonomy" id="1970"/>
    <lineage>
        <taxon>Bacteria</taxon>
        <taxon>Bacillati</taxon>
        <taxon>Actinomycetota</taxon>
        <taxon>Actinomycetes</taxon>
        <taxon>Kitasatosporales</taxon>
        <taxon>Streptomycetaceae</taxon>
        <taxon>Streptomyces</taxon>
    </lineage>
</organism>
<gene>
    <name evidence="2" type="ORF">HG542_24985</name>
</gene>
<name>A0A7Y7B8B5_STRMO</name>
<dbReference type="EMBL" id="JABBXF010000066">
    <property type="protein sequence ID" value="NVK80887.1"/>
    <property type="molecule type" value="Genomic_DNA"/>
</dbReference>
<proteinExistence type="predicted"/>
<keyword evidence="3" id="KW-1185">Reference proteome</keyword>
<accession>A0A7Y7B8B5</accession>
<feature type="compositionally biased region" description="Basic and acidic residues" evidence="1">
    <location>
        <begin position="85"/>
        <end position="114"/>
    </location>
</feature>
<comment type="caution">
    <text evidence="2">The sequence shown here is derived from an EMBL/GenBank/DDBJ whole genome shotgun (WGS) entry which is preliminary data.</text>
</comment>
<feature type="region of interest" description="Disordered" evidence="1">
    <location>
        <begin position="75"/>
        <end position="114"/>
    </location>
</feature>
<evidence type="ECO:0000313" key="3">
    <source>
        <dbReference type="Proteomes" id="UP000587462"/>
    </source>
</evidence>